<feature type="transmembrane region" description="Helical" evidence="1">
    <location>
        <begin position="156"/>
        <end position="176"/>
    </location>
</feature>
<name>A0A5C7A9M6_9BACT</name>
<dbReference type="OrthoDB" id="823914at2"/>
<comment type="caution">
    <text evidence="2">The sequence shown here is derived from an EMBL/GenBank/DDBJ whole genome shotgun (WGS) entry which is preliminary data.</text>
</comment>
<gene>
    <name evidence="2" type="ORF">ESV85_19285</name>
</gene>
<evidence type="ECO:0000313" key="3">
    <source>
        <dbReference type="Proteomes" id="UP000321935"/>
    </source>
</evidence>
<dbReference type="RefSeq" id="WP_146920526.1">
    <property type="nucleotide sequence ID" value="NZ_VORW01000022.1"/>
</dbReference>
<dbReference type="EMBL" id="VORW01000022">
    <property type="protein sequence ID" value="TXE04034.1"/>
    <property type="molecule type" value="Genomic_DNA"/>
</dbReference>
<feature type="transmembrane region" description="Helical" evidence="1">
    <location>
        <begin position="188"/>
        <end position="210"/>
    </location>
</feature>
<feature type="transmembrane region" description="Helical" evidence="1">
    <location>
        <begin position="118"/>
        <end position="135"/>
    </location>
</feature>
<evidence type="ECO:0000313" key="2">
    <source>
        <dbReference type="EMBL" id="TXE04034.1"/>
    </source>
</evidence>
<accession>A0A5C7A9M6</accession>
<reference evidence="2 3" key="1">
    <citation type="submission" date="2019-08" db="EMBL/GenBank/DDBJ databases">
        <title>Genomes sequence of Algoriphagus aquimarinus ACAM450.</title>
        <authorList>
            <person name="Bowman J.P."/>
        </authorList>
    </citation>
    <scope>NUCLEOTIDE SEQUENCE [LARGE SCALE GENOMIC DNA]</scope>
    <source>
        <strain evidence="2 3">ACAM 450</strain>
    </source>
</reference>
<proteinExistence type="predicted"/>
<evidence type="ECO:0000256" key="1">
    <source>
        <dbReference type="SAM" id="Phobius"/>
    </source>
</evidence>
<keyword evidence="1" id="KW-1133">Transmembrane helix</keyword>
<keyword evidence="1" id="KW-0472">Membrane</keyword>
<organism evidence="2 3">
    <name type="scientific">Algoriphagus aquimarinus</name>
    <dbReference type="NCBI Taxonomy" id="237018"/>
    <lineage>
        <taxon>Bacteria</taxon>
        <taxon>Pseudomonadati</taxon>
        <taxon>Bacteroidota</taxon>
        <taxon>Cytophagia</taxon>
        <taxon>Cytophagales</taxon>
        <taxon>Cyclobacteriaceae</taxon>
        <taxon>Algoriphagus</taxon>
    </lineage>
</organism>
<sequence>MRKLSAQEFDRIHTRLKSLYIRYTEVYEEIFDHYCTTLENVSEAESIIVLTQLNETFAWSVVKGMDQELEKNVSKQVWVAQLEFLKFWNHGLKGLLATIIGFALLEIAIFIIPVSELILVFLVIILITTAGVFFMKRDAISFRLSHKMVSISSATIIKRVGILNTIFMWIYAMPSVLTRGEIHSNTLFVWGMGIVTVFSTLYSISLLVIASNLTNYRTTR</sequence>
<feature type="transmembrane region" description="Helical" evidence="1">
    <location>
        <begin position="94"/>
        <end position="112"/>
    </location>
</feature>
<protein>
    <submittedName>
        <fullName evidence="2">Uncharacterized protein</fullName>
    </submittedName>
</protein>
<dbReference type="Proteomes" id="UP000321935">
    <property type="component" value="Unassembled WGS sequence"/>
</dbReference>
<keyword evidence="1" id="KW-0812">Transmembrane</keyword>
<dbReference type="AlphaFoldDB" id="A0A5C7A9M6"/>